<dbReference type="AlphaFoldDB" id="A0A4S4KG25"/>
<evidence type="ECO:0000259" key="2">
    <source>
        <dbReference type="Pfam" id="PF17667"/>
    </source>
</evidence>
<evidence type="ECO:0000313" key="3">
    <source>
        <dbReference type="EMBL" id="THG97053.1"/>
    </source>
</evidence>
<reference evidence="3 4" key="1">
    <citation type="submission" date="2019-02" db="EMBL/GenBank/DDBJ databases">
        <title>Genome sequencing of the rare red list fungi Phlebia centrifuga.</title>
        <authorList>
            <person name="Buettner E."/>
            <person name="Kellner H."/>
        </authorList>
    </citation>
    <scope>NUCLEOTIDE SEQUENCE [LARGE SCALE GENOMIC DNA]</scope>
    <source>
        <strain evidence="3 4">DSM 108282</strain>
    </source>
</reference>
<dbReference type="EMBL" id="SGPJ01000192">
    <property type="protein sequence ID" value="THG97053.1"/>
    <property type="molecule type" value="Genomic_DNA"/>
</dbReference>
<accession>A0A4S4KG25</accession>
<name>A0A4S4KG25_9APHY</name>
<proteinExistence type="predicted"/>
<evidence type="ECO:0000256" key="1">
    <source>
        <dbReference type="SAM" id="MobiDB-lite"/>
    </source>
</evidence>
<protein>
    <recommendedName>
        <fullName evidence="2">Fungal-type protein kinase domain-containing protein</fullName>
    </recommendedName>
</protein>
<dbReference type="Proteomes" id="UP000309038">
    <property type="component" value="Unassembled WGS sequence"/>
</dbReference>
<comment type="caution">
    <text evidence="3">The sequence shown here is derived from an EMBL/GenBank/DDBJ whole genome shotgun (WGS) entry which is preliminary data.</text>
</comment>
<feature type="domain" description="Fungal-type protein kinase" evidence="2">
    <location>
        <begin position="276"/>
        <end position="441"/>
    </location>
</feature>
<feature type="region of interest" description="Disordered" evidence="1">
    <location>
        <begin position="174"/>
        <end position="253"/>
    </location>
</feature>
<feature type="compositionally biased region" description="Basic and acidic residues" evidence="1">
    <location>
        <begin position="229"/>
        <end position="243"/>
    </location>
</feature>
<dbReference type="Pfam" id="PF17667">
    <property type="entry name" value="Pkinase_fungal"/>
    <property type="match status" value="1"/>
</dbReference>
<evidence type="ECO:0000313" key="4">
    <source>
        <dbReference type="Proteomes" id="UP000309038"/>
    </source>
</evidence>
<keyword evidence="4" id="KW-1185">Reference proteome</keyword>
<sequence length="481" mass="54145">MRSFAKHDLQDSLREVPLETWIEAVLGVSPRLLNQWITCIRKLNWFRDRIIGRALTDYARPTVTEESDIYKPFARITNRILELAKDTLPGVGDIYPIEDIKVVVNGPTSVERILVHGALGVSRQPDLLFVRGAQKDLSSGIGSRWVDVLAFLEFKLENKDLLIQTLNSCRDNRRPPIIDIKSGKSNHRSKRSDAKPATRRRALVGRASKTSQLSSHKGFNGPSFGGPKRRFDDMLEGEPDRSRGSSKKWKSDSLSSGEDVRLLAACNALELASCTYGTRAFSLGSIVRDDKMSFWYYDASGYVRTAESLSVMEDFEKFAAIMVAFACGEPKHWGALPDSISPPPSTPYPASFPPPSLKGHSIQMTVPETQEQVKVTLGKPMSTQYGIVGRRTFLYRIKTDTVVVQTPLVVKFSYQVITLQREQDLVEVARKAGVKHIPKVHMWSDLWKLSEGARAIFHDDNKNAYEDKMLRALVYTRYIPV</sequence>
<feature type="compositionally biased region" description="Polar residues" evidence="1">
    <location>
        <begin position="208"/>
        <end position="217"/>
    </location>
</feature>
<organism evidence="3 4">
    <name type="scientific">Hermanssonia centrifuga</name>
    <dbReference type="NCBI Taxonomy" id="98765"/>
    <lineage>
        <taxon>Eukaryota</taxon>
        <taxon>Fungi</taxon>
        <taxon>Dikarya</taxon>
        <taxon>Basidiomycota</taxon>
        <taxon>Agaricomycotina</taxon>
        <taxon>Agaricomycetes</taxon>
        <taxon>Polyporales</taxon>
        <taxon>Meruliaceae</taxon>
        <taxon>Hermanssonia</taxon>
    </lineage>
</organism>
<gene>
    <name evidence="3" type="ORF">EW026_g4885</name>
</gene>
<dbReference type="InterPro" id="IPR040976">
    <property type="entry name" value="Pkinase_fungal"/>
</dbReference>